<accession>A0AAJ0BBQ0</accession>
<reference evidence="1" key="1">
    <citation type="submission" date="2023-06" db="EMBL/GenBank/DDBJ databases">
        <title>Genome-scale phylogeny and comparative genomics of the fungal order Sordariales.</title>
        <authorList>
            <consortium name="Lawrence Berkeley National Laboratory"/>
            <person name="Hensen N."/>
            <person name="Bonometti L."/>
            <person name="Westerberg I."/>
            <person name="Brannstrom I.O."/>
            <person name="Guillou S."/>
            <person name="Cros-Aarteil S."/>
            <person name="Calhoun S."/>
            <person name="Haridas S."/>
            <person name="Kuo A."/>
            <person name="Mondo S."/>
            <person name="Pangilinan J."/>
            <person name="Riley R."/>
            <person name="Labutti K."/>
            <person name="Andreopoulos B."/>
            <person name="Lipzen A."/>
            <person name="Chen C."/>
            <person name="Yanf M."/>
            <person name="Daum C."/>
            <person name="Ng V."/>
            <person name="Clum A."/>
            <person name="Steindorff A."/>
            <person name="Ohm R."/>
            <person name="Martin F."/>
            <person name="Silar P."/>
            <person name="Natvig D."/>
            <person name="Lalanne C."/>
            <person name="Gautier V."/>
            <person name="Ament-Velasquez S.L."/>
            <person name="Kruys A."/>
            <person name="Hutchinson M.I."/>
            <person name="Powell A.J."/>
            <person name="Barry K."/>
            <person name="Miller A.N."/>
            <person name="Grigoriev I.V."/>
            <person name="Debuchy R."/>
            <person name="Gladieux P."/>
            <person name="Thoren M.H."/>
            <person name="Johannesson H."/>
        </authorList>
    </citation>
    <scope>NUCLEOTIDE SEQUENCE</scope>
    <source>
        <strain evidence="1">PSN4</strain>
    </source>
</reference>
<comment type="caution">
    <text evidence="1">The sequence shown here is derived from an EMBL/GenBank/DDBJ whole genome shotgun (WGS) entry which is preliminary data.</text>
</comment>
<dbReference type="PANTHER" id="PTHR39598">
    <property type="entry name" value="AUSTINOL SYNTHESIS PROTEIN F-RELATED"/>
    <property type="match status" value="1"/>
</dbReference>
<proteinExistence type="predicted"/>
<dbReference type="SUPFAM" id="SSF54427">
    <property type="entry name" value="NTF2-like"/>
    <property type="match status" value="1"/>
</dbReference>
<dbReference type="Gene3D" id="3.10.450.50">
    <property type="match status" value="1"/>
</dbReference>
<name>A0AAJ0BBQ0_9PEZI</name>
<dbReference type="AlphaFoldDB" id="A0AAJ0BBQ0"/>
<organism evidence="1 2">
    <name type="scientific">Echria macrotheca</name>
    <dbReference type="NCBI Taxonomy" id="438768"/>
    <lineage>
        <taxon>Eukaryota</taxon>
        <taxon>Fungi</taxon>
        <taxon>Dikarya</taxon>
        <taxon>Ascomycota</taxon>
        <taxon>Pezizomycotina</taxon>
        <taxon>Sordariomycetes</taxon>
        <taxon>Sordariomycetidae</taxon>
        <taxon>Sordariales</taxon>
        <taxon>Schizotheciaceae</taxon>
        <taxon>Echria</taxon>
    </lineage>
</organism>
<evidence type="ECO:0008006" key="3">
    <source>
        <dbReference type="Google" id="ProtNLM"/>
    </source>
</evidence>
<evidence type="ECO:0000313" key="1">
    <source>
        <dbReference type="EMBL" id="KAK1753802.1"/>
    </source>
</evidence>
<dbReference type="InterPro" id="IPR050977">
    <property type="entry name" value="Fungal_Meroterpenoid_Isomerase"/>
</dbReference>
<evidence type="ECO:0000313" key="2">
    <source>
        <dbReference type="Proteomes" id="UP001239445"/>
    </source>
</evidence>
<protein>
    <recommendedName>
        <fullName evidence="3">SnoaL-like domain-containing protein</fullName>
    </recommendedName>
</protein>
<keyword evidence="2" id="KW-1185">Reference proteome</keyword>
<dbReference type="InterPro" id="IPR032710">
    <property type="entry name" value="NTF2-like_dom_sf"/>
</dbReference>
<gene>
    <name evidence="1" type="ORF">QBC47DRAFT_48172</name>
</gene>
<dbReference type="EMBL" id="MU839837">
    <property type="protein sequence ID" value="KAK1753802.1"/>
    <property type="molecule type" value="Genomic_DNA"/>
</dbReference>
<dbReference type="PANTHER" id="PTHR39598:SF1">
    <property type="entry name" value="AUSTINOID BIOSYNTHESIS CLUSTERS PROTEIN F-RELATED"/>
    <property type="match status" value="1"/>
</dbReference>
<sequence>MSASTLTQTAQRVVDAYNAWSIDQIMAFRSEDCIQEILPTSMNVPPQNNTQHEAHQRMIAPFFTNFHLVVLEQTVDESAKKVTLWAKATADTVVGPYANEYVIALHMNEAGDRVVLVREFVDSGFAGPFFGKLRGHMMAAAGGKGGPAEH</sequence>
<dbReference type="Proteomes" id="UP001239445">
    <property type="component" value="Unassembled WGS sequence"/>
</dbReference>